<keyword evidence="2" id="KW-1185">Reference proteome</keyword>
<comment type="caution">
    <text evidence="1">The sequence shown here is derived from an EMBL/GenBank/DDBJ whole genome shotgun (WGS) entry which is preliminary data.</text>
</comment>
<sequence>MADINRQRFGGLEGYSIYRVEKTNEEGVVTSAAFEVLTPEGEFLDRFKSLEQAMRLVKSLAGVPADDDDFY</sequence>
<evidence type="ECO:0000313" key="1">
    <source>
        <dbReference type="EMBL" id="MCL6272081.1"/>
    </source>
</evidence>
<evidence type="ECO:0000313" key="2">
    <source>
        <dbReference type="Proteomes" id="UP001203338"/>
    </source>
</evidence>
<proteinExistence type="predicted"/>
<accession>A0ABT0PM79</accession>
<dbReference type="RefSeq" id="WP_249701762.1">
    <property type="nucleotide sequence ID" value="NZ_JAMFLX010000044.1"/>
</dbReference>
<protein>
    <submittedName>
        <fullName evidence="1">Uncharacterized protein</fullName>
    </submittedName>
</protein>
<dbReference type="Proteomes" id="UP001203338">
    <property type="component" value="Unassembled WGS sequence"/>
</dbReference>
<organism evidence="1 2">
    <name type="scientific">Parendozoicomonas callyspongiae</name>
    <dbReference type="NCBI Taxonomy" id="2942213"/>
    <lineage>
        <taxon>Bacteria</taxon>
        <taxon>Pseudomonadati</taxon>
        <taxon>Pseudomonadota</taxon>
        <taxon>Gammaproteobacteria</taxon>
        <taxon>Oceanospirillales</taxon>
        <taxon>Endozoicomonadaceae</taxon>
        <taxon>Parendozoicomonas</taxon>
    </lineage>
</organism>
<name>A0ABT0PM79_9GAMM</name>
<gene>
    <name evidence="1" type="ORF">M3P05_19345</name>
</gene>
<dbReference type="EMBL" id="JAMFLX010000044">
    <property type="protein sequence ID" value="MCL6272081.1"/>
    <property type="molecule type" value="Genomic_DNA"/>
</dbReference>
<reference evidence="1 2" key="1">
    <citation type="submission" date="2022-05" db="EMBL/GenBank/DDBJ databases">
        <authorList>
            <person name="Park J.-S."/>
        </authorList>
    </citation>
    <scope>NUCLEOTIDE SEQUENCE [LARGE SCALE GENOMIC DNA]</scope>
    <source>
        <strain evidence="1 2">2012CJ34-2</strain>
    </source>
</reference>